<dbReference type="GO" id="GO:0045214">
    <property type="term" value="P:sarcomere organization"/>
    <property type="evidence" value="ECO:0007669"/>
    <property type="project" value="TreeGrafter"/>
</dbReference>
<evidence type="ECO:0000259" key="2">
    <source>
        <dbReference type="PROSITE" id="PS50853"/>
    </source>
</evidence>
<dbReference type="STRING" id="62062.ENSHHUP00000040736"/>
<evidence type="ECO:0000313" key="4">
    <source>
        <dbReference type="Proteomes" id="UP000314982"/>
    </source>
</evidence>
<sequence>MQDHEYQFRVSAENQYGIGDPILTDPVMVKNPYDVPGPSEPPVITNITANSMTVSWKAPADDGK</sequence>
<dbReference type="Gene3D" id="2.60.40.10">
    <property type="entry name" value="Immunoglobulins"/>
    <property type="match status" value="2"/>
</dbReference>
<evidence type="ECO:0000256" key="1">
    <source>
        <dbReference type="ARBA" id="ARBA00022737"/>
    </source>
</evidence>
<organism evidence="3 4">
    <name type="scientific">Hucho hucho</name>
    <name type="common">huchen</name>
    <dbReference type="NCBI Taxonomy" id="62062"/>
    <lineage>
        <taxon>Eukaryota</taxon>
        <taxon>Metazoa</taxon>
        <taxon>Chordata</taxon>
        <taxon>Craniata</taxon>
        <taxon>Vertebrata</taxon>
        <taxon>Euteleostomi</taxon>
        <taxon>Actinopterygii</taxon>
        <taxon>Neopterygii</taxon>
        <taxon>Teleostei</taxon>
        <taxon>Protacanthopterygii</taxon>
        <taxon>Salmoniformes</taxon>
        <taxon>Salmonidae</taxon>
        <taxon>Salmoninae</taxon>
        <taxon>Hucho</taxon>
    </lineage>
</organism>
<proteinExistence type="predicted"/>
<dbReference type="PROSITE" id="PS50853">
    <property type="entry name" value="FN3"/>
    <property type="match status" value="1"/>
</dbReference>
<dbReference type="Proteomes" id="UP000314982">
    <property type="component" value="Unassembled WGS sequence"/>
</dbReference>
<dbReference type="AlphaFoldDB" id="A0A4W5MP75"/>
<dbReference type="InterPro" id="IPR013783">
    <property type="entry name" value="Ig-like_fold"/>
</dbReference>
<reference evidence="3" key="2">
    <citation type="submission" date="2025-08" db="UniProtKB">
        <authorList>
            <consortium name="Ensembl"/>
        </authorList>
    </citation>
    <scope>IDENTIFICATION</scope>
</reference>
<dbReference type="PANTHER" id="PTHR13817">
    <property type="entry name" value="TITIN"/>
    <property type="match status" value="1"/>
</dbReference>
<protein>
    <recommendedName>
        <fullName evidence="2">Fibronectin type-III domain-containing protein</fullName>
    </recommendedName>
</protein>
<keyword evidence="4" id="KW-1185">Reference proteome</keyword>
<reference evidence="3" key="3">
    <citation type="submission" date="2025-09" db="UniProtKB">
        <authorList>
            <consortium name="Ensembl"/>
        </authorList>
    </citation>
    <scope>IDENTIFICATION</scope>
</reference>
<reference evidence="4" key="1">
    <citation type="submission" date="2018-06" db="EMBL/GenBank/DDBJ databases">
        <title>Genome assembly of Danube salmon.</title>
        <authorList>
            <person name="Macqueen D.J."/>
            <person name="Gundappa M.K."/>
        </authorList>
    </citation>
    <scope>NUCLEOTIDE SEQUENCE [LARGE SCALE GENOMIC DNA]</scope>
</reference>
<dbReference type="GeneTree" id="ENSGT01150000286978"/>
<dbReference type="Ensembl" id="ENSHHUT00000042310.1">
    <property type="protein sequence ID" value="ENSHHUP00000040736.1"/>
    <property type="gene ID" value="ENSHHUG00000025190.1"/>
</dbReference>
<keyword evidence="1" id="KW-0677">Repeat</keyword>
<feature type="domain" description="Fibronectin type-III" evidence="2">
    <location>
        <begin position="38"/>
        <end position="64"/>
    </location>
</feature>
<dbReference type="CDD" id="cd00063">
    <property type="entry name" value="FN3"/>
    <property type="match status" value="2"/>
</dbReference>
<name>A0A4W5MP75_9TELE</name>
<dbReference type="InterPro" id="IPR003961">
    <property type="entry name" value="FN3_dom"/>
</dbReference>
<dbReference type="PANTHER" id="PTHR13817:SF151">
    <property type="entry name" value="TITIN"/>
    <property type="match status" value="1"/>
</dbReference>
<dbReference type="InterPro" id="IPR036116">
    <property type="entry name" value="FN3_sf"/>
</dbReference>
<dbReference type="InterPro" id="IPR050964">
    <property type="entry name" value="Striated_Muscle_Regulatory"/>
</dbReference>
<accession>A0A4W5MP75</accession>
<dbReference type="GO" id="GO:0031430">
    <property type="term" value="C:M band"/>
    <property type="evidence" value="ECO:0007669"/>
    <property type="project" value="TreeGrafter"/>
</dbReference>
<evidence type="ECO:0000313" key="3">
    <source>
        <dbReference type="Ensembl" id="ENSHHUP00000040736.1"/>
    </source>
</evidence>
<dbReference type="SUPFAM" id="SSF49265">
    <property type="entry name" value="Fibronectin type III"/>
    <property type="match status" value="1"/>
</dbReference>